<gene>
    <name evidence="2" type="ORF">LfDm3_1304</name>
</gene>
<dbReference type="EMBL" id="JOJZ01000024">
    <property type="protein sequence ID" value="KID41158.1"/>
    <property type="molecule type" value="Genomic_DNA"/>
</dbReference>
<dbReference type="Pfam" id="PF09586">
    <property type="entry name" value="YfhO"/>
    <property type="match status" value="1"/>
</dbReference>
<keyword evidence="3" id="KW-1185">Reference proteome</keyword>
<keyword evidence="1" id="KW-1133">Transmembrane helix</keyword>
<dbReference type="Proteomes" id="UP000031397">
    <property type="component" value="Unassembled WGS sequence"/>
</dbReference>
<feature type="transmembrane region" description="Helical" evidence="1">
    <location>
        <begin position="236"/>
        <end position="259"/>
    </location>
</feature>
<dbReference type="GeneID" id="74913962"/>
<dbReference type="InterPro" id="IPR018580">
    <property type="entry name" value="Uncharacterised_YfhO"/>
</dbReference>
<name>A0A0C1PZU2_9LACO</name>
<dbReference type="PATRIC" id="fig|1614.7.peg.1243"/>
<feature type="transmembrane region" description="Helical" evidence="1">
    <location>
        <begin position="983"/>
        <end position="1007"/>
    </location>
</feature>
<dbReference type="OrthoDB" id="9815466at2"/>
<feature type="transmembrane region" description="Helical" evidence="1">
    <location>
        <begin position="108"/>
        <end position="130"/>
    </location>
</feature>
<feature type="transmembrane region" description="Helical" evidence="1">
    <location>
        <begin position="160"/>
        <end position="176"/>
    </location>
</feature>
<feature type="transmembrane region" description="Helical" evidence="1">
    <location>
        <begin position="271"/>
        <end position="289"/>
    </location>
</feature>
<dbReference type="RefSeq" id="WP_039145122.1">
    <property type="nucleotide sequence ID" value="NZ_JOJZ01000024.1"/>
</dbReference>
<proteinExistence type="predicted"/>
<reference evidence="2 3" key="1">
    <citation type="submission" date="2014-06" db="EMBL/GenBank/DDBJ databases">
        <title>Functional and comparative genomic analyses of the Drosophila gut microbiota identify candidate symbiosis factors.</title>
        <authorList>
            <person name="Newell P.D."/>
            <person name="Chaston J.M."/>
            <person name="Douglas A.E."/>
        </authorList>
    </citation>
    <scope>NUCLEOTIDE SEQUENCE [LARGE SCALE GENOMIC DNA]</scope>
    <source>
        <strain evidence="2 3">DmCS_002</strain>
    </source>
</reference>
<feature type="transmembrane region" description="Helical" evidence="1">
    <location>
        <begin position="323"/>
        <end position="346"/>
    </location>
</feature>
<feature type="transmembrane region" description="Helical" evidence="1">
    <location>
        <begin position="12"/>
        <end position="30"/>
    </location>
</feature>
<sequence length="1011" mass="114347">MNKVIKKCPAWLFYSLIFFVITMVYVWTFYLTGNSLIWGMDGIAQHYPILINFKHMLSEFLTNPSRGFTNWSFNIGLGADQLTSFSYYVVGDFFNYLIVLFPDHLLELGYGLLVILRLYIAGLAFLLFAHQFNFKKISLVLGTLTYTFAGYSLYAGMHHPFFILPMIFFPLICYGVERIIRNHSMMPLMLAVALTFLSNFYFAYIIGLGSIIYVIIRYLSIRKDPDFHFVRSVVKMGAAILTGILISAVIFVPTLLFAMKSTRITSNFANGYLFYPLYYYLSIPSKILGNGYLTISFWLIISISGLSFLGIVYTLSHFKKYRYLNYGLIIVFIGALIPAFGAVFNAISTPSNRWVCLGLLPIGLAATIFAEHISTLSKRDLEIMIGATIGLIIVIWAFRGFIMKLSAHDYGEIILLLVLVGIILCSQLFHWDRRLTMGSVTGLLVVNLISLGVGYYSPNVSGFSKGMLNKQVATNFVNNFYNGANKYVEPRLNGERTALGNRYHYAGRNDVNLSNYSNVNTNIPMLFGTHDISSYLTVENGAIGQLESSVQNNQRTFNAPVAQNDYRTTLDNLMGVKYLFIRNGQQDKSQPFGFKTVKGKGRKPLLFTANNPLVDDKEPDGTIVLQNKNALPLAYTQEQTVSDKQYQALSPTEREQSMISGAHIATPVRGIPEAKLNDKQRQLDYEVKPNYEKTLDNFDKLTTFTNNSKRVEYSEPSINHTSPDTAQKILDENVELETETQKQNADGLHVMTKDVLGKPIPYLLKLKQPNRTKNAELYLQLDGIKSHDYTTDAKNAMVERQHAIKNEPYTRMMKLNQMRKNLHTPFVDQYSFNAATKGMKNGYSQYGRDNLSNYAQKKNVLINLGYSPKRRGQIKLTFDGVSRLNFKHARLIAVPFGNSYEQQIHKLQRNRLQKLRVKRNEVQGISTNPKKSVLTTSIPYSPGWKLTVDGKSAPTQRVNTGFVGAILPAGKHQIRLRYQTPGLIIGSVASVIGILILIISSIVIWIFKKRK</sequence>
<dbReference type="PANTHER" id="PTHR38454:SF1">
    <property type="entry name" value="INTEGRAL MEMBRANE PROTEIN"/>
    <property type="match status" value="1"/>
</dbReference>
<feature type="transmembrane region" description="Helical" evidence="1">
    <location>
        <begin position="381"/>
        <end position="398"/>
    </location>
</feature>
<organism evidence="2 3">
    <name type="scientific">Fructilactobacillus fructivorans</name>
    <dbReference type="NCBI Taxonomy" id="1614"/>
    <lineage>
        <taxon>Bacteria</taxon>
        <taxon>Bacillati</taxon>
        <taxon>Bacillota</taxon>
        <taxon>Bacilli</taxon>
        <taxon>Lactobacillales</taxon>
        <taxon>Lactobacillaceae</taxon>
        <taxon>Fructilactobacillus</taxon>
    </lineage>
</organism>
<feature type="transmembrane region" description="Helical" evidence="1">
    <location>
        <begin position="410"/>
        <end position="429"/>
    </location>
</feature>
<evidence type="ECO:0008006" key="4">
    <source>
        <dbReference type="Google" id="ProtNLM"/>
    </source>
</evidence>
<evidence type="ECO:0000256" key="1">
    <source>
        <dbReference type="SAM" id="Phobius"/>
    </source>
</evidence>
<comment type="caution">
    <text evidence="2">The sequence shown here is derived from an EMBL/GenBank/DDBJ whole genome shotgun (WGS) entry which is preliminary data.</text>
</comment>
<dbReference type="PANTHER" id="PTHR38454">
    <property type="entry name" value="INTEGRAL MEMBRANE PROTEIN-RELATED"/>
    <property type="match status" value="1"/>
</dbReference>
<protein>
    <recommendedName>
        <fullName evidence="4">YfhO family protein</fullName>
    </recommendedName>
</protein>
<feature type="transmembrane region" description="Helical" evidence="1">
    <location>
        <begin position="295"/>
        <end position="316"/>
    </location>
</feature>
<feature type="transmembrane region" description="Helical" evidence="1">
    <location>
        <begin position="137"/>
        <end position="154"/>
    </location>
</feature>
<accession>A0A0C1PZU2</accession>
<dbReference type="AlphaFoldDB" id="A0A0C1PZU2"/>
<keyword evidence="1" id="KW-0472">Membrane</keyword>
<feature type="transmembrane region" description="Helical" evidence="1">
    <location>
        <begin position="436"/>
        <end position="456"/>
    </location>
</feature>
<evidence type="ECO:0000313" key="3">
    <source>
        <dbReference type="Proteomes" id="UP000031397"/>
    </source>
</evidence>
<feature type="transmembrane region" description="Helical" evidence="1">
    <location>
        <begin position="188"/>
        <end position="216"/>
    </location>
</feature>
<feature type="transmembrane region" description="Helical" evidence="1">
    <location>
        <begin position="352"/>
        <end position="369"/>
    </location>
</feature>
<keyword evidence="1" id="KW-0812">Transmembrane</keyword>
<evidence type="ECO:0000313" key="2">
    <source>
        <dbReference type="EMBL" id="KID41158.1"/>
    </source>
</evidence>